<keyword evidence="1" id="KW-0472">Membrane</keyword>
<evidence type="ECO:0000256" key="1">
    <source>
        <dbReference type="SAM" id="Phobius"/>
    </source>
</evidence>
<keyword evidence="1" id="KW-0812">Transmembrane</keyword>
<reference evidence="2" key="1">
    <citation type="submission" date="2020-08" db="EMBL/GenBank/DDBJ databases">
        <title>Genome public.</title>
        <authorList>
            <person name="Liu C."/>
            <person name="Sun Q."/>
        </authorList>
    </citation>
    <scope>NUCLEOTIDE SEQUENCE</scope>
    <source>
        <strain evidence="2">NSJ-50</strain>
    </source>
</reference>
<feature type="transmembrane region" description="Helical" evidence="1">
    <location>
        <begin position="7"/>
        <end position="28"/>
    </location>
</feature>
<organism evidence="2 3">
    <name type="scientific">Qingrenia yutianensis</name>
    <dbReference type="NCBI Taxonomy" id="2763676"/>
    <lineage>
        <taxon>Bacteria</taxon>
        <taxon>Bacillati</taxon>
        <taxon>Bacillota</taxon>
        <taxon>Clostridia</taxon>
        <taxon>Eubacteriales</taxon>
        <taxon>Oscillospiraceae</taxon>
        <taxon>Qingrenia</taxon>
    </lineage>
</organism>
<feature type="transmembrane region" description="Helical" evidence="1">
    <location>
        <begin position="198"/>
        <end position="218"/>
    </location>
</feature>
<comment type="caution">
    <text evidence="2">The sequence shown here is derived from an EMBL/GenBank/DDBJ whole genome shotgun (WGS) entry which is preliminary data.</text>
</comment>
<keyword evidence="3" id="KW-1185">Reference proteome</keyword>
<dbReference type="NCBIfam" id="NF037962">
    <property type="entry name" value="arsenic_eff"/>
    <property type="match status" value="1"/>
</dbReference>
<dbReference type="EMBL" id="JACRTE010000001">
    <property type="protein sequence ID" value="MBC8595385.1"/>
    <property type="molecule type" value="Genomic_DNA"/>
</dbReference>
<feature type="transmembrane region" description="Helical" evidence="1">
    <location>
        <begin position="230"/>
        <end position="249"/>
    </location>
</feature>
<gene>
    <name evidence="2" type="ORF">H8706_00685</name>
</gene>
<dbReference type="Pfam" id="PF11449">
    <property type="entry name" value="ArsP_2"/>
    <property type="match status" value="1"/>
</dbReference>
<name>A0A926F7G2_9FIRM</name>
<accession>A0A926F7G2</accession>
<dbReference type="Proteomes" id="UP000647416">
    <property type="component" value="Unassembled WGS sequence"/>
</dbReference>
<dbReference type="RefSeq" id="WP_262431091.1">
    <property type="nucleotide sequence ID" value="NZ_JACRTE010000001.1"/>
</dbReference>
<feature type="transmembrane region" description="Helical" evidence="1">
    <location>
        <begin position="48"/>
        <end position="67"/>
    </location>
</feature>
<feature type="transmembrane region" description="Helical" evidence="1">
    <location>
        <begin position="166"/>
        <end position="186"/>
    </location>
</feature>
<feature type="transmembrane region" description="Helical" evidence="1">
    <location>
        <begin position="74"/>
        <end position="96"/>
    </location>
</feature>
<proteinExistence type="predicted"/>
<dbReference type="InterPro" id="IPR021552">
    <property type="entry name" value="ArsP_2"/>
</dbReference>
<protein>
    <submittedName>
        <fullName evidence="2">Arsenic efflux protein</fullName>
    </submittedName>
</protein>
<keyword evidence="1" id="KW-1133">Transmembrane helix</keyword>
<sequence length="280" mass="30576">MEIVKDVLLDSLKILPLLFVVYAVIEFLEHKNNNSSYHILMKQKKLGPFLGAVFGCIPQCGFSVIASDLYSRRAITVGTLLAVFLSTSDEAVPILITNPSFFPDALKILGIKLIIASFFGYIADFIIKTETGHECEKKERHTHFHGNCEPCDHGILQSALIHSVKIFVFIFLVSLALEFVMENAVGDNVFDFFGTHTVLQPFLTALVGLIPNCAASVILTQCFIAGKITLGALIGGLCTGAGVGLVVLFKFNKNTAQNFLILISLYLCGVFSGIILQMIL</sequence>
<evidence type="ECO:0000313" key="2">
    <source>
        <dbReference type="EMBL" id="MBC8595385.1"/>
    </source>
</evidence>
<dbReference type="AlphaFoldDB" id="A0A926F7G2"/>
<feature type="transmembrane region" description="Helical" evidence="1">
    <location>
        <begin position="108"/>
        <end position="127"/>
    </location>
</feature>
<evidence type="ECO:0000313" key="3">
    <source>
        <dbReference type="Proteomes" id="UP000647416"/>
    </source>
</evidence>
<feature type="transmembrane region" description="Helical" evidence="1">
    <location>
        <begin position="255"/>
        <end position="276"/>
    </location>
</feature>